<feature type="domain" description="Creatinase N-terminal" evidence="2">
    <location>
        <begin position="26"/>
        <end position="63"/>
    </location>
</feature>
<evidence type="ECO:0000259" key="1">
    <source>
        <dbReference type="Pfam" id="PF00557"/>
    </source>
</evidence>
<accession>A0A1J5QS79</accession>
<dbReference type="InterPro" id="IPR036005">
    <property type="entry name" value="Creatinase/aminopeptidase-like"/>
</dbReference>
<dbReference type="Pfam" id="PF01321">
    <property type="entry name" value="Creatinase_N"/>
    <property type="match status" value="1"/>
</dbReference>
<dbReference type="InterPro" id="IPR029149">
    <property type="entry name" value="Creatin/AminoP/Spt16_N"/>
</dbReference>
<dbReference type="Gene3D" id="3.40.350.10">
    <property type="entry name" value="Creatinase/prolidase N-terminal domain"/>
    <property type="match status" value="1"/>
</dbReference>
<dbReference type="SUPFAM" id="SSF55920">
    <property type="entry name" value="Creatinase/aminopeptidase"/>
    <property type="match status" value="1"/>
</dbReference>
<organism evidence="3">
    <name type="scientific">mine drainage metagenome</name>
    <dbReference type="NCBI Taxonomy" id="410659"/>
    <lineage>
        <taxon>unclassified sequences</taxon>
        <taxon>metagenomes</taxon>
        <taxon>ecological metagenomes</taxon>
    </lineage>
</organism>
<dbReference type="Pfam" id="PF00557">
    <property type="entry name" value="Peptidase_M24"/>
    <property type="match status" value="1"/>
</dbReference>
<feature type="domain" description="Peptidase M24" evidence="1">
    <location>
        <begin position="195"/>
        <end position="402"/>
    </location>
</feature>
<dbReference type="InterPro" id="IPR000994">
    <property type="entry name" value="Pept_M24"/>
</dbReference>
<protein>
    <submittedName>
        <fullName evidence="3">Putative peptidase</fullName>
        <ecNumber evidence="3">3.4.-.-</ecNumber>
    </submittedName>
</protein>
<evidence type="ECO:0000259" key="2">
    <source>
        <dbReference type="Pfam" id="PF01321"/>
    </source>
</evidence>
<dbReference type="InterPro" id="IPR000587">
    <property type="entry name" value="Creatinase_N"/>
</dbReference>
<evidence type="ECO:0000313" key="3">
    <source>
        <dbReference type="EMBL" id="OIQ86296.1"/>
    </source>
</evidence>
<sequence>MGIHTFGSNAVDWESRVDMPRLRNERLARLQAELERSNLGALLTFDIHNIRYMTGTHIGTWGMDKLIRFALLPRGGQPIVWDFGSAARHHQMYSPWLSGVQTMPDGSVVPYEGARAGLSTLRGAIPPGADRAGSVAEKVREVLFQFGLQNEAVGVDIIEMPILAAFAKVGIPLVDGQQVFLEARRIKTHDEISLLTHAASMVDAAYEELYTFLRPGVRENECVGLVNKTLYDLGSEHVEGVNAISGERCSPHPHVYSDRLIRPGDPAFFDILHSYNGYRTCYYRTFAVGSASVAQRDAYTKCREIIDQAISLVKPGATTADVVAVFPKAEDFGFANEEAAFGLQYGHGIGLSIWERPIFSRMVSFDHPEILEEGMVFALETYWPARDGWSAARIEEEVVVTATGCEVITKFPAEELLVAGKRYYAAGGPMTTLRESQSNLNTVAGRGETLA</sequence>
<dbReference type="EMBL" id="MLJW01000488">
    <property type="protein sequence ID" value="OIQ86296.1"/>
    <property type="molecule type" value="Genomic_DNA"/>
</dbReference>
<keyword evidence="3" id="KW-0378">Hydrolase</keyword>
<dbReference type="PANTHER" id="PTHR46112">
    <property type="entry name" value="AMINOPEPTIDASE"/>
    <property type="match status" value="1"/>
</dbReference>
<reference evidence="3" key="1">
    <citation type="submission" date="2016-10" db="EMBL/GenBank/DDBJ databases">
        <title>Sequence of Gallionella enrichment culture.</title>
        <authorList>
            <person name="Poehlein A."/>
            <person name="Muehling M."/>
            <person name="Daniel R."/>
        </authorList>
    </citation>
    <scope>NUCLEOTIDE SEQUENCE</scope>
</reference>
<dbReference type="CDD" id="cd01066">
    <property type="entry name" value="APP_MetAP"/>
    <property type="match status" value="1"/>
</dbReference>
<comment type="caution">
    <text evidence="3">The sequence shown here is derived from an EMBL/GenBank/DDBJ whole genome shotgun (WGS) entry which is preliminary data.</text>
</comment>
<dbReference type="PANTHER" id="PTHR46112:SF2">
    <property type="entry name" value="XAA-PRO AMINOPEPTIDASE P-RELATED"/>
    <property type="match status" value="1"/>
</dbReference>
<dbReference type="SUPFAM" id="SSF53092">
    <property type="entry name" value="Creatinase/prolidase N-terminal domain"/>
    <property type="match status" value="1"/>
</dbReference>
<dbReference type="InterPro" id="IPR050659">
    <property type="entry name" value="Peptidase_M24B"/>
</dbReference>
<dbReference type="GO" id="GO:0016787">
    <property type="term" value="F:hydrolase activity"/>
    <property type="evidence" value="ECO:0007669"/>
    <property type="project" value="UniProtKB-KW"/>
</dbReference>
<dbReference type="AlphaFoldDB" id="A0A1J5QS79"/>
<dbReference type="EC" id="3.4.-.-" evidence="3"/>
<gene>
    <name evidence="3" type="ORF">GALL_318400</name>
</gene>
<dbReference type="Gene3D" id="3.90.230.10">
    <property type="entry name" value="Creatinase/methionine aminopeptidase superfamily"/>
    <property type="match status" value="1"/>
</dbReference>
<name>A0A1J5QS79_9ZZZZ</name>
<proteinExistence type="predicted"/>